<proteinExistence type="predicted"/>
<feature type="compositionally biased region" description="Low complexity" evidence="1">
    <location>
        <begin position="65"/>
        <end position="86"/>
    </location>
</feature>
<feature type="region of interest" description="Disordered" evidence="1">
    <location>
        <begin position="56"/>
        <end position="123"/>
    </location>
</feature>
<dbReference type="OrthoDB" id="5950721at2759"/>
<evidence type="ECO:0000313" key="2">
    <source>
        <dbReference type="EMBL" id="CAG9782950.1"/>
    </source>
</evidence>
<protein>
    <submittedName>
        <fullName evidence="2">Uncharacterized protein</fullName>
    </submittedName>
</protein>
<evidence type="ECO:0000256" key="1">
    <source>
        <dbReference type="SAM" id="MobiDB-lite"/>
    </source>
</evidence>
<sequence length="136" mass="14766">MKPTTELRVNGSHCEGDARSRKRGPSSSCDLGYGERDEQMNECNAALVLMSLSCSPNSPRPSAWGGRSSVSPGASSSSGSSWRSGTPSPPPASSSFSDEGIAMDYEEMHPRKKRNARLSSRDREIVLNVQLQHRVR</sequence>
<reference evidence="2" key="2">
    <citation type="submission" date="2022-10" db="EMBL/GenBank/DDBJ databases">
        <authorList>
            <consortium name="ENA_rothamsted_submissions"/>
            <consortium name="culmorum"/>
            <person name="King R."/>
        </authorList>
    </citation>
    <scope>NUCLEOTIDE SEQUENCE</scope>
</reference>
<organism evidence="2 3">
    <name type="scientific">Diatraea saccharalis</name>
    <name type="common">sugarcane borer</name>
    <dbReference type="NCBI Taxonomy" id="40085"/>
    <lineage>
        <taxon>Eukaryota</taxon>
        <taxon>Metazoa</taxon>
        <taxon>Ecdysozoa</taxon>
        <taxon>Arthropoda</taxon>
        <taxon>Hexapoda</taxon>
        <taxon>Insecta</taxon>
        <taxon>Pterygota</taxon>
        <taxon>Neoptera</taxon>
        <taxon>Endopterygota</taxon>
        <taxon>Lepidoptera</taxon>
        <taxon>Glossata</taxon>
        <taxon>Ditrysia</taxon>
        <taxon>Pyraloidea</taxon>
        <taxon>Crambidae</taxon>
        <taxon>Crambinae</taxon>
        <taxon>Diatraea</taxon>
    </lineage>
</organism>
<dbReference type="AlphaFoldDB" id="A0A9N9N0Z8"/>
<evidence type="ECO:0000313" key="3">
    <source>
        <dbReference type="Proteomes" id="UP001153714"/>
    </source>
</evidence>
<dbReference type="Proteomes" id="UP001153714">
    <property type="component" value="Chromosome 10"/>
</dbReference>
<reference evidence="2" key="1">
    <citation type="submission" date="2021-12" db="EMBL/GenBank/DDBJ databases">
        <authorList>
            <person name="King R."/>
        </authorList>
    </citation>
    <scope>NUCLEOTIDE SEQUENCE</scope>
</reference>
<gene>
    <name evidence="2" type="ORF">DIATSA_LOCUS1162</name>
</gene>
<name>A0A9N9N0Z8_9NEOP</name>
<keyword evidence="3" id="KW-1185">Reference proteome</keyword>
<dbReference type="EMBL" id="OU893341">
    <property type="protein sequence ID" value="CAG9782950.1"/>
    <property type="molecule type" value="Genomic_DNA"/>
</dbReference>
<feature type="region of interest" description="Disordered" evidence="1">
    <location>
        <begin position="1"/>
        <end position="35"/>
    </location>
</feature>
<accession>A0A9N9N0Z8</accession>